<feature type="compositionally biased region" description="Basic and acidic residues" evidence="2">
    <location>
        <begin position="299"/>
        <end position="326"/>
    </location>
</feature>
<feature type="region of interest" description="Disordered" evidence="2">
    <location>
        <begin position="1738"/>
        <end position="1884"/>
    </location>
</feature>
<feature type="region of interest" description="Disordered" evidence="2">
    <location>
        <begin position="513"/>
        <end position="539"/>
    </location>
</feature>
<feature type="region of interest" description="Disordered" evidence="2">
    <location>
        <begin position="1194"/>
        <end position="1235"/>
    </location>
</feature>
<feature type="compositionally biased region" description="Basic and acidic residues" evidence="2">
    <location>
        <begin position="847"/>
        <end position="860"/>
    </location>
</feature>
<feature type="compositionally biased region" description="Basic and acidic residues" evidence="2">
    <location>
        <begin position="671"/>
        <end position="688"/>
    </location>
</feature>
<protein>
    <recommendedName>
        <fullName evidence="5">Cardiomyopathy-associated protein 5</fullName>
    </recommendedName>
</protein>
<feature type="compositionally biased region" description="Polar residues" evidence="2">
    <location>
        <begin position="57"/>
        <end position="66"/>
    </location>
</feature>
<feature type="region of interest" description="Disordered" evidence="2">
    <location>
        <begin position="3546"/>
        <end position="3570"/>
    </location>
</feature>
<evidence type="ECO:0000256" key="2">
    <source>
        <dbReference type="SAM" id="MobiDB-lite"/>
    </source>
</evidence>
<keyword evidence="4" id="KW-1185">Reference proteome</keyword>
<feature type="region of interest" description="Disordered" evidence="2">
    <location>
        <begin position="632"/>
        <end position="987"/>
    </location>
</feature>
<dbReference type="Gene3D" id="3.30.160.60">
    <property type="entry name" value="Classic Zinc Finger"/>
    <property type="match status" value="1"/>
</dbReference>
<feature type="region of interest" description="Disordered" evidence="2">
    <location>
        <begin position="2046"/>
        <end position="2194"/>
    </location>
</feature>
<feature type="compositionally biased region" description="Basic and acidic residues" evidence="2">
    <location>
        <begin position="3063"/>
        <end position="3072"/>
    </location>
</feature>
<feature type="compositionally biased region" description="Polar residues" evidence="2">
    <location>
        <begin position="653"/>
        <end position="670"/>
    </location>
</feature>
<feature type="region of interest" description="Disordered" evidence="2">
    <location>
        <begin position="1926"/>
        <end position="1964"/>
    </location>
</feature>
<evidence type="ECO:0000313" key="4">
    <source>
        <dbReference type="Proteomes" id="UP000237246"/>
    </source>
</evidence>
<reference evidence="3 4" key="1">
    <citation type="submission" date="2018-01" db="EMBL/GenBank/DDBJ databases">
        <title>Comparison of the Chinese Bamboo Partridge and Red Junglefowl genome sequences highlights the importance of demography in genome evolution.</title>
        <authorList>
            <person name="Tiley G.P."/>
            <person name="Kimball R.T."/>
            <person name="Braun E.L."/>
            <person name="Burleigh J.G."/>
        </authorList>
    </citation>
    <scope>NUCLEOTIDE SEQUENCE [LARGE SCALE GENOMIC DNA]</scope>
    <source>
        <strain evidence="3">RTK389</strain>
        <tissue evidence="3">Blood</tissue>
    </source>
</reference>
<comment type="caution">
    <text evidence="3">The sequence shown here is derived from an EMBL/GenBank/DDBJ whole genome shotgun (WGS) entry which is preliminary data.</text>
</comment>
<feature type="compositionally biased region" description="Basic and acidic residues" evidence="2">
    <location>
        <begin position="723"/>
        <end position="758"/>
    </location>
</feature>
<feature type="coiled-coil region" evidence="1">
    <location>
        <begin position="3808"/>
        <end position="3846"/>
    </location>
</feature>
<feature type="compositionally biased region" description="Basic and acidic residues" evidence="2">
    <location>
        <begin position="889"/>
        <end position="904"/>
    </location>
</feature>
<feature type="compositionally biased region" description="Polar residues" evidence="2">
    <location>
        <begin position="1803"/>
        <end position="1817"/>
    </location>
</feature>
<dbReference type="Proteomes" id="UP000237246">
    <property type="component" value="Unassembled WGS sequence"/>
</dbReference>
<feature type="compositionally biased region" description="Polar residues" evidence="2">
    <location>
        <begin position="1781"/>
        <end position="1792"/>
    </location>
</feature>
<feature type="compositionally biased region" description="Polar residues" evidence="2">
    <location>
        <begin position="514"/>
        <end position="525"/>
    </location>
</feature>
<dbReference type="PANTHER" id="PTHR24099:SF7">
    <property type="entry name" value="CARDIOMYOPATHY-ASSOCIATED PROTEIN 5"/>
    <property type="match status" value="1"/>
</dbReference>
<feature type="compositionally biased region" description="Basic and acidic residues" evidence="2">
    <location>
        <begin position="1764"/>
        <end position="1776"/>
    </location>
</feature>
<feature type="region of interest" description="Disordered" evidence="2">
    <location>
        <begin position="3350"/>
        <end position="3378"/>
    </location>
</feature>
<feature type="compositionally biased region" description="Basic and acidic residues" evidence="2">
    <location>
        <begin position="1537"/>
        <end position="1556"/>
    </location>
</feature>
<dbReference type="PANTHER" id="PTHR24099">
    <property type="entry name" value="E3 UBIQUITIN-PROTEIN LIGASE TRIM36-RELATED"/>
    <property type="match status" value="1"/>
</dbReference>
<keyword evidence="1" id="KW-0175">Coiled coil</keyword>
<feature type="compositionally biased region" description="Polar residues" evidence="2">
    <location>
        <begin position="3432"/>
        <end position="3442"/>
    </location>
</feature>
<gene>
    <name evidence="3" type="ORF">CIB84_005374</name>
</gene>
<feature type="non-terminal residue" evidence="3">
    <location>
        <position position="3886"/>
    </location>
</feature>
<feature type="compositionally biased region" description="Polar residues" evidence="2">
    <location>
        <begin position="327"/>
        <end position="342"/>
    </location>
</feature>
<feature type="compositionally biased region" description="Polar residues" evidence="2">
    <location>
        <begin position="2140"/>
        <end position="2168"/>
    </location>
</feature>
<feature type="non-terminal residue" evidence="3">
    <location>
        <position position="1"/>
    </location>
</feature>
<feature type="region of interest" description="Disordered" evidence="2">
    <location>
        <begin position="234"/>
        <end position="418"/>
    </location>
</feature>
<feature type="region of interest" description="Disordered" evidence="2">
    <location>
        <begin position="3056"/>
        <end position="3113"/>
    </location>
</feature>
<dbReference type="GO" id="GO:0005737">
    <property type="term" value="C:cytoplasm"/>
    <property type="evidence" value="ECO:0007669"/>
    <property type="project" value="TreeGrafter"/>
</dbReference>
<feature type="compositionally biased region" description="Basic and acidic residues" evidence="2">
    <location>
        <begin position="1218"/>
        <end position="1235"/>
    </location>
</feature>
<dbReference type="EMBL" id="PPHD01010407">
    <property type="protein sequence ID" value="POI30877.1"/>
    <property type="molecule type" value="Genomic_DNA"/>
</dbReference>
<organism evidence="3 4">
    <name type="scientific">Bambusicola thoracicus</name>
    <name type="common">Chinese bamboo-partridge</name>
    <name type="synonym">Perdix thoracica</name>
    <dbReference type="NCBI Taxonomy" id="9083"/>
    <lineage>
        <taxon>Eukaryota</taxon>
        <taxon>Metazoa</taxon>
        <taxon>Chordata</taxon>
        <taxon>Craniata</taxon>
        <taxon>Vertebrata</taxon>
        <taxon>Euteleostomi</taxon>
        <taxon>Archelosauria</taxon>
        <taxon>Archosauria</taxon>
        <taxon>Dinosauria</taxon>
        <taxon>Saurischia</taxon>
        <taxon>Theropoda</taxon>
        <taxon>Coelurosauria</taxon>
        <taxon>Aves</taxon>
        <taxon>Neognathae</taxon>
        <taxon>Galloanserae</taxon>
        <taxon>Galliformes</taxon>
        <taxon>Phasianidae</taxon>
        <taxon>Perdicinae</taxon>
        <taxon>Bambusicola</taxon>
    </lineage>
</organism>
<feature type="region of interest" description="Disordered" evidence="2">
    <location>
        <begin position="1475"/>
        <end position="1576"/>
    </location>
</feature>
<feature type="compositionally biased region" description="Polar residues" evidence="2">
    <location>
        <begin position="1439"/>
        <end position="1456"/>
    </location>
</feature>
<feature type="compositionally biased region" description="Basic and acidic residues" evidence="2">
    <location>
        <begin position="2111"/>
        <end position="2139"/>
    </location>
</feature>
<name>A0A2P4T3D2_BAMTH</name>
<sequence>LKDLIQSEDVKPKLQYIMTNPSFSMVTVQSEDSGITWETSSSRCSTPWTSETSTTSDLYSMESSPVGSPPGKVIFIMDEGKIVRKRKRKPSNRMPLPTHVRGGQGNKKRDSSGMQRQEPRTVLGDVQGSVLNVEQMEAQDTDEEMLEETEDLENIAEQPVKRAPIRSIFRESRLRKVGPILGGPVKSRIQLFNSIFGGTGPLPETLEKSRIQRKSSVSGELECFLEASVKERSHKFVSETTHTKSFQRTSRSFETPSERRKNQRQQSTAQSNQTYSSVTPLEKQPSSKDVSSKNIKPVKTKDKQSKFSKSGEETTFQHEERKDRQSQLENLNQVSGQSQKFSPSKEARKQQSYSYLPAANRAITEELTTTALESDDKSEEQVPLPSNETANKKPDKSLLTASDLLDEPKEREIQPSSTLLSVLADSVNKLDRQSTQPTVPASEHLEKEVQKSAVQSYLPYATSAKSSYSTPFETGQEDIIPKSSETAPSESEHVLLPHSLDVTGKQETECHLSATAQSGTDSSGPLYSVKKKESQRTPPPEIQNICLEKQTESEQDLFFAQEAEEQVIKPNSHTPEKMDSKYFGISYPVCTETQETQKKSVVNKAIDLDRPVFSVDKNNQAESAQMEMEYPDFSYPNEESGELEIPQTETEHPNFSFSKEVTKQFESAQLKTDDPHFSYSREETDKSKSSQGETEQPDFSFSREEVRESESAQLETVHPEFLFPKKDTEKSESPHLETEHPDFSYSREEMMESKRAQLEMEQPDFSFPREEIEDSESAQPKIEHPDFSYSREEMVESDDAHMKMEQPDISLTREETRELESTQLETKHPEFDFSKEDMQESESTQMETEHTDFSYSREEMVETESAQLEQTDFSSSMEETEESESAQLETEHQDFLFSREETEGQKSIPFELEQPKSYSPEEVEHERIAQLELEPSNISCSMEEAEKENTTKLELVHPDISDFTGRDRMQQMGHKETRHSDLPYPMDETKHKDLAQVDTDKPLLSYFGDRGEQPQPVQKDLQPGGKLYSLGNSMQGETNQLHSECPVLPYSAAKEQQHKDESDTSYFIGKTDQEIFQPKVEHADFPYFSGEAAQEAVQKDIGSPDWSCFTTEDQQSEITQLASEDRDLSFTTGEIVQEEIKSGSLYSSHSIDRPTHAEMVQLEQEHIIPTYSSPDSQQEETTLLDLPQPDILYSTGKVEQENRVQRGQGEMEEIQPEATRKELHYSDLPENWGKAETRDMDQMNLAQKETTEPELELPPLPYSFSEQMQEEKKMESAYPEQTFYASIDMKEEVTQQKTKQPFLSCFTGKKEDDEIMHLEQEQTSVPFPSGKEAPLEMEMDSEYPDVSYSSHRPEREKFRHPTLPFGSKEQETAPPVIEHPGFSCNTGEPKPGDTIQQESEYPEKSYSTEEMQQESEYLDSSETLGRAQDETMEMESEYPNVSCSDGQKSQQETSQLVSKYPGTLFSFSNFKEQATQEFDSKHKDLPRVAKKRSLPETAQVDSKYPDLTYSFGKAEESEISQSEVRHSGLSHSTSETNKSDLLDQKHKKTSVDREKQQQTPEEQVEQEKFSCSSSKTEQLKYAEEGFEKQDLSFSTVRPDEKMALTETEHAGVINPLEKAEAQQRVQLESDQMDLTYHFEKEEQQMAQPEVERSHLAHSVGAAELEEIAEPAQRYPDLPYSVFKVGKLQSEELKPEHPGLVCSFNKVKEMTQLNVLDAHDKTEKCPLAKLELGNEDLASSADKVGHQGMVHTALECPDENQSASRAEHPQPTKEKLGVPDISSHSGNGEQSGMTKPALKHPDLSCSTRGTQPQKNTQLELGKPDLATWPGKTEQAQPAQKNQSGFLHSFDKEESQPEIGCSQLSYSVSETEQEIAHEESIHSDLSAGRFEQHEFIQPEAEIMDLSFSVGEPQQSQIDELDLEYPDLSHSTGVLQKQEEVQPELEEPSDFSSSLRKEQRENARMQAECSEFQSSVWKAERLQDSQVESERTDLSFSVTTAESHETTQSVLKELDLLHSFVKTMQSLDSPEPDHLNISNAVAKVPHSDMFSSTNEEKQSAQVDFKQERESRALRTEEMTKLKLEQPTLSSAHGTVEQPRRTSMEGEFLDTSHLSGEKRESRKEKQDMSRQELEHSGLSDSTDKTQQQVTTQPASGQPDLSSYSGKNEQPPTVQVEGEHQELLRFPGETQWQGSAEPEVEHSDLSYSIGKVVQPQATHGKSEQPVTPHHIGTTDQQGMAHSVKDLGQQDLIYDPGKTDEIQTVQGELEHTALLYSSDKTEQEMVMSELQHPQLSYSVRVIEEKTTHQKSDNKDLSYSTCHQEHHKIVQPEMEEMDLSYPTDKSDHSQSAQVVQKPGFFKSFVKLEKKELAQPSFLHSVGEEKQKPSSELDLMQPCLSHLLDKAEKQETAQEVFMSSDFSYSMGKADQLQTEQVKLKYPDFSYSLDKAETRGVKPLGLSSFYSKAEQTQTAHPEHPETTYFAGKTEQRDGTHPELQCFNLPSTAVEVEQQETLPVSYTSARTEEQQTAELKFKQSDLLNSTEKVEKGEIAELRAGHSEKWNTGIISSLSTLLETEQDLSFSTKEATSQKTQPFSSLPEKSVSVLLGVSHSETEVERNPKSSPVTGSLSSEHLDLSYSQCKTEPSETAQPVSGFSSTRKEAENTRIHLHLPMSAQSEAEHVILPETEREQTPHYFHTTPQLESEKLNTTYCIDKAETLESQKYLTAPSKLGTESSAPFYSVDETHQQEILPYSKPASENLFAKYSLAEQEKQSMKLVIPQSAQSESKHVTPPYDEAELQKNQLYSPKPASLKTEQFENKTVVHKKERDEQDLTECLPLEQLSSPKLSVKWDKQEVQPDVQKVPQLMSAESKATVVADQQSVSSDMFVPFHVLSEKQNIPSSVPNILGIPENQTNIVSGSYTKEEDGHGMQPYFTEQNHSSLEQLRSVSSDLVYDTVAHKTHHHSCEQGTLYSMESKPIFPSSNEKQNPDIPSPGLASWLAEMKAHSINPIQAKEVDKLSPGGASDLESKQFPAGNFTEVTVHGTTDNKGDIFRVSDSETEISCGLSSETGHRAGRHDLPSPGADNPGPDKGPEGETRFGNPTKRKAAQNLEADKMSEVPEHYLRREEEELKHMSTVEDSQHAPEPIEQKDLFNIISEGYEILNIHAPTHISSIDQEESKHMPDKLEYLETNPSFKKKIAHERHGASVSETTEISGISVLEMSESHKVKELVKTDDVGETEEIEEENPVLSESKIHAVLDPDNGISEIDYFEKYTLIDDKSPIKPHFERPSSSFPVKEDLNEAVEQATSSKETAEEDTLEEEFALLEDLDEVFYGTVKGESKMESYAGASEPFPLQKSIDISSKKATSVEDEQKSPGTPLFDSEEGVLERSLLFPTSVAAVNPELLEEPPALSFLYKDLYAEAVGEKTKDETPSDEESGNSNASFPSRNSDTDDGTGIYFEKYILKDEIPDKVLGPQKDQIPEDESFSGGISVPSSEEKYKQTSADVLSVRTEIVPEREIVEKVHSDIKATICKPTHAIPFGGRVIVSGARSDVTEQREENVPVETTEELPEQTSQQGYSQIVDSLGAAHRESINKQEEHHEITAAPQVEQYVPYNRTPVEDSEDDQEIVSHVPTIQQREKPDFQREEQHPRVYEDFAESMDYDVITQEELLQDEISSELTHEELLFEDRDSFEHIGDSYEFFNEPEQRTPVELEDSGFVVMYPEKSAANIPEIESPQRELKKAQTDTYCYHCKCPISAIDKLFGEHKDHEVTTLDDAATKMKDQLGELLIALEKKSMKIEEFVSDIESLFNSVEENCKKNAELLEKQNEEMLKKMVAQYDEKSENFEEVKRMKMEYLYEQMVNFQQTVDSAKETLETTVKEMEELNGFAFLN</sequence>
<proteinExistence type="predicted"/>
<evidence type="ECO:0000256" key="1">
    <source>
        <dbReference type="SAM" id="Coils"/>
    </source>
</evidence>
<feature type="compositionally biased region" description="Basic and acidic residues" evidence="2">
    <location>
        <begin position="781"/>
        <end position="838"/>
    </location>
</feature>
<feature type="region of interest" description="Disordered" evidence="2">
    <location>
        <begin position="37"/>
        <end position="72"/>
    </location>
</feature>
<feature type="region of interest" description="Disordered" evidence="2">
    <location>
        <begin position="462"/>
        <end position="493"/>
    </location>
</feature>
<feature type="compositionally biased region" description="Basic and acidic residues" evidence="2">
    <location>
        <begin position="947"/>
        <end position="987"/>
    </location>
</feature>
<feature type="compositionally biased region" description="Low complexity" evidence="2">
    <location>
        <begin position="45"/>
        <end position="56"/>
    </location>
</feature>
<dbReference type="InterPro" id="IPR050617">
    <property type="entry name" value="E3_ligase_FN3/SPRY"/>
</dbReference>
<feature type="compositionally biased region" description="Basic and acidic residues" evidence="2">
    <location>
        <begin position="1478"/>
        <end position="1487"/>
    </location>
</feature>
<feature type="region of interest" description="Disordered" evidence="2">
    <location>
        <begin position="2603"/>
        <end position="2654"/>
    </location>
</feature>
<feature type="compositionally biased region" description="Polar residues" evidence="2">
    <location>
        <begin position="2614"/>
        <end position="2650"/>
    </location>
</feature>
<feature type="compositionally biased region" description="Polar residues" evidence="2">
    <location>
        <begin position="238"/>
        <end position="255"/>
    </location>
</feature>
<evidence type="ECO:0008006" key="5">
    <source>
        <dbReference type="Google" id="ProtNLM"/>
    </source>
</evidence>
<feature type="compositionally biased region" description="Polar residues" evidence="2">
    <location>
        <begin position="864"/>
        <end position="873"/>
    </location>
</feature>
<feature type="compositionally biased region" description="Polar residues" evidence="2">
    <location>
        <begin position="264"/>
        <end position="279"/>
    </location>
</feature>
<dbReference type="OrthoDB" id="9949315at2759"/>
<feature type="region of interest" description="Disordered" evidence="2">
    <location>
        <begin position="1004"/>
        <end position="1034"/>
    </location>
</feature>
<feature type="region of interest" description="Disordered" evidence="2">
    <location>
        <begin position="85"/>
        <end position="120"/>
    </location>
</feature>
<dbReference type="SUPFAM" id="SSF57845">
    <property type="entry name" value="B-box zinc-binding domain"/>
    <property type="match status" value="1"/>
</dbReference>
<evidence type="ECO:0000313" key="3">
    <source>
        <dbReference type="EMBL" id="POI30877.1"/>
    </source>
</evidence>
<feature type="compositionally biased region" description="Basic and acidic residues" evidence="2">
    <location>
        <begin position="2051"/>
        <end position="2080"/>
    </location>
</feature>
<feature type="region of interest" description="Disordered" evidence="2">
    <location>
        <begin position="3419"/>
        <end position="3447"/>
    </location>
</feature>
<feature type="compositionally biased region" description="Basic and acidic residues" evidence="2">
    <location>
        <begin position="701"/>
        <end position="710"/>
    </location>
</feature>
<feature type="region of interest" description="Disordered" evidence="2">
    <location>
        <begin position="1342"/>
        <end position="1456"/>
    </location>
</feature>
<feature type="compositionally biased region" description="Polar residues" evidence="2">
    <location>
        <begin position="463"/>
        <end position="473"/>
    </location>
</feature>
<accession>A0A2P4T3D2</accession>
<feature type="region of interest" description="Disordered" evidence="2">
    <location>
        <begin position="3470"/>
        <end position="3492"/>
    </location>
</feature>
<feature type="compositionally biased region" description="Polar residues" evidence="2">
    <location>
        <begin position="1832"/>
        <end position="1844"/>
    </location>
</feature>